<dbReference type="EMBL" id="BRYB01001512">
    <property type="protein sequence ID" value="GMI27427.1"/>
    <property type="molecule type" value="Genomic_DNA"/>
</dbReference>
<proteinExistence type="predicted"/>
<protein>
    <submittedName>
        <fullName evidence="2">Uncharacterized protein</fullName>
    </submittedName>
</protein>
<feature type="compositionally biased region" description="Polar residues" evidence="1">
    <location>
        <begin position="263"/>
        <end position="282"/>
    </location>
</feature>
<name>A0ABQ6MK75_9STRA</name>
<evidence type="ECO:0000256" key="1">
    <source>
        <dbReference type="SAM" id="MobiDB-lite"/>
    </source>
</evidence>
<dbReference type="Proteomes" id="UP001165060">
    <property type="component" value="Unassembled WGS sequence"/>
</dbReference>
<keyword evidence="3" id="KW-1185">Reference proteome</keyword>
<feature type="region of interest" description="Disordered" evidence="1">
    <location>
        <begin position="263"/>
        <end position="303"/>
    </location>
</feature>
<feature type="compositionally biased region" description="Low complexity" evidence="1">
    <location>
        <begin position="165"/>
        <end position="205"/>
    </location>
</feature>
<sequence>MDEDPMAFLEEQRAKLSAMSAMASVAAEASQAMAKVGERMQHIQALESAPLSSSGFEDPEVRMWREKIAALSAGGPAPIGDKPPPPQRRSSIPAPSSRSRSRKQDSPSRPSVAKENKYNASSSAAATTSSSSSSSSSRTSTSPRTSIPKPTTTRIPRSKLTEVPASDYPSYSSSASHPHSHSSSSSSSSSSIPRKKSSTSASLSSRSKKYNPSAISPPRAPEHPLVASVTAKIDQLNSQPLAPDSEVEAWKRKIAALSAVNPTASYSSPLSQSNVFSPTNPKGSAIDAIRQRKQHGSSGYGRR</sequence>
<feature type="compositionally biased region" description="Basic and acidic residues" evidence="1">
    <location>
        <begin position="102"/>
        <end position="117"/>
    </location>
</feature>
<accession>A0ABQ6MK75</accession>
<comment type="caution">
    <text evidence="2">The sequence shown here is derived from an EMBL/GenBank/DDBJ whole genome shotgun (WGS) entry which is preliminary data.</text>
</comment>
<evidence type="ECO:0000313" key="2">
    <source>
        <dbReference type="EMBL" id="GMI27427.1"/>
    </source>
</evidence>
<reference evidence="2 3" key="1">
    <citation type="journal article" date="2023" name="Commun. Biol.">
        <title>Genome analysis of Parmales, the sister group of diatoms, reveals the evolutionary specialization of diatoms from phago-mixotrophs to photoautotrophs.</title>
        <authorList>
            <person name="Ban H."/>
            <person name="Sato S."/>
            <person name="Yoshikawa S."/>
            <person name="Yamada K."/>
            <person name="Nakamura Y."/>
            <person name="Ichinomiya M."/>
            <person name="Sato N."/>
            <person name="Blanc-Mathieu R."/>
            <person name="Endo H."/>
            <person name="Kuwata A."/>
            <person name="Ogata H."/>
        </authorList>
    </citation>
    <scope>NUCLEOTIDE SEQUENCE [LARGE SCALE GENOMIC DNA]</scope>
</reference>
<feature type="region of interest" description="Disordered" evidence="1">
    <location>
        <begin position="68"/>
        <end position="225"/>
    </location>
</feature>
<evidence type="ECO:0000313" key="3">
    <source>
        <dbReference type="Proteomes" id="UP001165060"/>
    </source>
</evidence>
<feature type="compositionally biased region" description="Basic residues" evidence="1">
    <location>
        <begin position="291"/>
        <end position="303"/>
    </location>
</feature>
<gene>
    <name evidence="2" type="ORF">TeGR_g9207</name>
</gene>
<organism evidence="2 3">
    <name type="scientific">Tetraparma gracilis</name>
    <dbReference type="NCBI Taxonomy" id="2962635"/>
    <lineage>
        <taxon>Eukaryota</taxon>
        <taxon>Sar</taxon>
        <taxon>Stramenopiles</taxon>
        <taxon>Ochrophyta</taxon>
        <taxon>Bolidophyceae</taxon>
        <taxon>Parmales</taxon>
        <taxon>Triparmaceae</taxon>
        <taxon>Tetraparma</taxon>
    </lineage>
</organism>
<feature type="compositionally biased region" description="Low complexity" evidence="1">
    <location>
        <begin position="120"/>
        <end position="155"/>
    </location>
</feature>
<feature type="compositionally biased region" description="Low complexity" evidence="1">
    <location>
        <begin position="88"/>
        <end position="98"/>
    </location>
</feature>